<evidence type="ECO:0000313" key="1">
    <source>
        <dbReference type="EMBL" id="MBE9022739.1"/>
    </source>
</evidence>
<gene>
    <name evidence="1" type="ORF">IQ276_09940</name>
</gene>
<dbReference type="Gene3D" id="3.30.2310.20">
    <property type="entry name" value="RelE-like"/>
    <property type="match status" value="1"/>
</dbReference>
<protein>
    <submittedName>
        <fullName evidence="1">Type II toxin-antitoxin system RelE/ParE family toxin</fullName>
    </submittedName>
</protein>
<dbReference type="Proteomes" id="UP000622533">
    <property type="component" value="Unassembled WGS sequence"/>
</dbReference>
<dbReference type="InterPro" id="IPR007711">
    <property type="entry name" value="HigB-1"/>
</dbReference>
<dbReference type="SUPFAM" id="SSF143011">
    <property type="entry name" value="RelE-like"/>
    <property type="match status" value="1"/>
</dbReference>
<accession>A0A8J7DFW4</accession>
<reference evidence="1" key="1">
    <citation type="submission" date="2020-10" db="EMBL/GenBank/DDBJ databases">
        <authorList>
            <person name="Castelo-Branco R."/>
            <person name="Eusebio N."/>
            <person name="Adriana R."/>
            <person name="Vieira A."/>
            <person name="Brugerolle De Fraissinette N."/>
            <person name="Rezende De Castro R."/>
            <person name="Schneider M.P."/>
            <person name="Vasconcelos V."/>
            <person name="Leao P.N."/>
        </authorList>
    </citation>
    <scope>NUCLEOTIDE SEQUENCE</scope>
    <source>
        <strain evidence="1">LEGE 12446</strain>
    </source>
</reference>
<comment type="caution">
    <text evidence="1">The sequence shown here is derived from an EMBL/GenBank/DDBJ whole genome shotgun (WGS) entry which is preliminary data.</text>
</comment>
<keyword evidence="2" id="KW-1185">Reference proteome</keyword>
<dbReference type="RefSeq" id="WP_193915673.1">
    <property type="nucleotide sequence ID" value="NZ_JADEXS020000001.1"/>
</dbReference>
<proteinExistence type="predicted"/>
<dbReference type="Pfam" id="PF05015">
    <property type="entry name" value="HigB-like_toxin"/>
    <property type="match status" value="1"/>
</dbReference>
<name>A0A8J7DFW4_DESMC</name>
<dbReference type="AlphaFoldDB" id="A0A8J7DFW4"/>
<dbReference type="InterPro" id="IPR035093">
    <property type="entry name" value="RelE/ParE_toxin_dom_sf"/>
</dbReference>
<evidence type="ECO:0000313" key="2">
    <source>
        <dbReference type="Proteomes" id="UP000622533"/>
    </source>
</evidence>
<dbReference type="EMBL" id="JADEXS010000101">
    <property type="protein sequence ID" value="MBE9022739.1"/>
    <property type="molecule type" value="Genomic_DNA"/>
</dbReference>
<organism evidence="1 2">
    <name type="scientific">Desmonostoc muscorum LEGE 12446</name>
    <dbReference type="NCBI Taxonomy" id="1828758"/>
    <lineage>
        <taxon>Bacteria</taxon>
        <taxon>Bacillati</taxon>
        <taxon>Cyanobacteriota</taxon>
        <taxon>Cyanophyceae</taxon>
        <taxon>Nostocales</taxon>
        <taxon>Nostocaceae</taxon>
        <taxon>Desmonostoc</taxon>
    </lineage>
</organism>
<sequence>MAKHNRGKPLTRDINLNCKGIDTYINDMKTSSARQETLNTKVNKKRPQKQKSWENPRFHCKKLQKIYETGEGYHKYTVAVVENFFEKMQILEMVSNKSDLYQYKNLGFHKLEEGKRKGHYAVWLTGNWRLIMKIEEDEVSKYLLIIEIVDYHH</sequence>